<evidence type="ECO:0000313" key="1">
    <source>
        <dbReference type="EMBL" id="KXF82346.1"/>
    </source>
</evidence>
<gene>
    <name evidence="1" type="ORF">ATN88_09325</name>
</gene>
<comment type="caution">
    <text evidence="1">The sequence shown here is derived from an EMBL/GenBank/DDBJ whole genome shotgun (WGS) entry which is preliminary data.</text>
</comment>
<dbReference type="OrthoDB" id="5918062at2"/>
<dbReference type="RefSeq" id="WP_067413711.1">
    <property type="nucleotide sequence ID" value="NZ_LNTY01000025.1"/>
</dbReference>
<sequence>MKFESSTPKRNYLAKMPAKYRLVLGLFIMVQLFVLSPPVQSSALNDANVRQFGHSDYYGELSPTQVYALILSVDALVTYYAEQTHPERVTYLPTKLFEVQGYRPEDVFVALGRLSDLVDLLAAKHGVTKTQRIQRENEIAIPAEVFLQAAECLDTLALILRQTNENGSYGDFYAVSHGITLTPKTPSDVFSLVDLIERRLRLLSHEERNLDE</sequence>
<dbReference type="AlphaFoldDB" id="A0A135IA55"/>
<keyword evidence="2" id="KW-1185">Reference proteome</keyword>
<protein>
    <submittedName>
        <fullName evidence="1">Uncharacterized protein</fullName>
    </submittedName>
</protein>
<dbReference type="EMBL" id="LNTY01000025">
    <property type="protein sequence ID" value="KXF82346.1"/>
    <property type="molecule type" value="Genomic_DNA"/>
</dbReference>
<dbReference type="Proteomes" id="UP000070529">
    <property type="component" value="Unassembled WGS sequence"/>
</dbReference>
<organism evidence="1 2">
    <name type="scientific">Enterovibrio coralii</name>
    <dbReference type="NCBI Taxonomy" id="294935"/>
    <lineage>
        <taxon>Bacteria</taxon>
        <taxon>Pseudomonadati</taxon>
        <taxon>Pseudomonadota</taxon>
        <taxon>Gammaproteobacteria</taxon>
        <taxon>Vibrionales</taxon>
        <taxon>Vibrionaceae</taxon>
        <taxon>Enterovibrio</taxon>
    </lineage>
</organism>
<name>A0A135IA55_9GAMM</name>
<accession>A0A135IA55</accession>
<reference evidence="1 2" key="1">
    <citation type="submission" date="2015-11" db="EMBL/GenBank/DDBJ databases">
        <title>Genomic Taxonomy of the Vibrionaceae.</title>
        <authorList>
            <person name="Gomez-Gil B."/>
            <person name="Enciso-Ibarra J."/>
        </authorList>
    </citation>
    <scope>NUCLEOTIDE SEQUENCE [LARGE SCALE GENOMIC DNA]</scope>
    <source>
        <strain evidence="1 2">CAIM 912</strain>
    </source>
</reference>
<proteinExistence type="predicted"/>
<evidence type="ECO:0000313" key="2">
    <source>
        <dbReference type="Proteomes" id="UP000070529"/>
    </source>
</evidence>